<accession>A0AC61PJG0</accession>
<dbReference type="Proteomes" id="UP000192328">
    <property type="component" value="Unassembled WGS sequence"/>
</dbReference>
<dbReference type="EMBL" id="FWXZ01000001">
    <property type="protein sequence ID" value="SMC43345.1"/>
    <property type="molecule type" value="Genomic_DNA"/>
</dbReference>
<proteinExistence type="predicted"/>
<evidence type="ECO:0000313" key="2">
    <source>
        <dbReference type="Proteomes" id="UP000192328"/>
    </source>
</evidence>
<reference evidence="1" key="1">
    <citation type="submission" date="2017-04" db="EMBL/GenBank/DDBJ databases">
        <authorList>
            <person name="Varghese N."/>
            <person name="Submissions S."/>
        </authorList>
    </citation>
    <scope>NUCLEOTIDE SEQUENCE</scope>
    <source>
        <strain evidence="1">WTE2008</strain>
    </source>
</reference>
<protein>
    <submittedName>
        <fullName evidence="1">Uncharacterized protein</fullName>
    </submittedName>
</protein>
<keyword evidence="2" id="KW-1185">Reference proteome</keyword>
<evidence type="ECO:0000313" key="1">
    <source>
        <dbReference type="EMBL" id="SMC43345.1"/>
    </source>
</evidence>
<name>A0AC61PJG0_9FIRM</name>
<sequence>MLKKLREDYPTGCRVELIQMFEEPRKDMVPGLTGEVMFVDDAGGIHVAWSNGSTLAAIHGIDVIRRID</sequence>
<organism evidence="1 2">
    <name type="scientific">Aristaeella lactis</name>
    <dbReference type="NCBI Taxonomy" id="3046383"/>
    <lineage>
        <taxon>Bacteria</taxon>
        <taxon>Bacillati</taxon>
        <taxon>Bacillota</taxon>
        <taxon>Clostridia</taxon>
        <taxon>Eubacteriales</taxon>
        <taxon>Aristaeellaceae</taxon>
        <taxon>Aristaeella</taxon>
    </lineage>
</organism>
<gene>
    <name evidence="1" type="ORF">SAMN06297397_0935</name>
</gene>
<comment type="caution">
    <text evidence="1">The sequence shown here is derived from an EMBL/GenBank/DDBJ whole genome shotgun (WGS) entry which is preliminary data.</text>
</comment>